<feature type="modified residue" description="4-aspartylphosphate" evidence="4">
    <location>
        <position position="53"/>
    </location>
</feature>
<evidence type="ECO:0000256" key="1">
    <source>
        <dbReference type="ARBA" id="ARBA00023015"/>
    </source>
</evidence>
<dbReference type="PRINTS" id="PR00038">
    <property type="entry name" value="HTHLUXR"/>
</dbReference>
<evidence type="ECO:0000313" key="7">
    <source>
        <dbReference type="EMBL" id="MDN3574673.1"/>
    </source>
</evidence>
<keyword evidence="2" id="KW-0238">DNA-binding</keyword>
<dbReference type="RefSeq" id="WP_238291379.1">
    <property type="nucleotide sequence ID" value="NZ_BPQS01000037.1"/>
</dbReference>
<protein>
    <submittedName>
        <fullName evidence="7">Response regulator transcription factor</fullName>
    </submittedName>
</protein>
<name>A0ABT8AXF7_9HYPH</name>
<evidence type="ECO:0000256" key="4">
    <source>
        <dbReference type="PROSITE-ProRule" id="PRU00169"/>
    </source>
</evidence>
<dbReference type="SUPFAM" id="SSF52172">
    <property type="entry name" value="CheY-like"/>
    <property type="match status" value="1"/>
</dbReference>
<dbReference type="PANTHER" id="PTHR44688:SF16">
    <property type="entry name" value="DNA-BINDING TRANSCRIPTIONAL ACTIVATOR DEVR_DOSR"/>
    <property type="match status" value="1"/>
</dbReference>
<gene>
    <name evidence="7" type="ORF">QWZ18_29260</name>
</gene>
<dbReference type="Pfam" id="PF00196">
    <property type="entry name" value="GerE"/>
    <property type="match status" value="1"/>
</dbReference>
<keyword evidence="1" id="KW-0805">Transcription regulation</keyword>
<dbReference type="Gene3D" id="3.40.50.2300">
    <property type="match status" value="1"/>
</dbReference>
<evidence type="ECO:0000256" key="2">
    <source>
        <dbReference type="ARBA" id="ARBA00023125"/>
    </source>
</evidence>
<dbReference type="InterPro" id="IPR016032">
    <property type="entry name" value="Sig_transdc_resp-reg_C-effctor"/>
</dbReference>
<dbReference type="PROSITE" id="PS00622">
    <property type="entry name" value="HTH_LUXR_1"/>
    <property type="match status" value="1"/>
</dbReference>
<evidence type="ECO:0000259" key="5">
    <source>
        <dbReference type="PROSITE" id="PS50043"/>
    </source>
</evidence>
<dbReference type="InterPro" id="IPR011006">
    <property type="entry name" value="CheY-like_superfamily"/>
</dbReference>
<feature type="domain" description="HTH luxR-type" evidence="5">
    <location>
        <begin position="135"/>
        <end position="200"/>
    </location>
</feature>
<dbReference type="SUPFAM" id="SSF46894">
    <property type="entry name" value="C-terminal effector domain of the bipartite response regulators"/>
    <property type="match status" value="1"/>
</dbReference>
<evidence type="ECO:0000313" key="8">
    <source>
        <dbReference type="Proteomes" id="UP001244297"/>
    </source>
</evidence>
<dbReference type="PROSITE" id="PS50110">
    <property type="entry name" value="RESPONSE_REGULATORY"/>
    <property type="match status" value="1"/>
</dbReference>
<reference evidence="8" key="1">
    <citation type="journal article" date="2019" name="Int. J. Syst. Evol. Microbiol.">
        <title>The Global Catalogue of Microorganisms (GCM) 10K type strain sequencing project: providing services to taxonomists for standard genome sequencing and annotation.</title>
        <authorList>
            <consortium name="The Broad Institute Genomics Platform"/>
            <consortium name="The Broad Institute Genome Sequencing Center for Infectious Disease"/>
            <person name="Wu L."/>
            <person name="Ma J."/>
        </authorList>
    </citation>
    <scope>NUCLEOTIDE SEQUENCE [LARGE SCALE GENOMIC DNA]</scope>
    <source>
        <strain evidence="8">CECT 7806</strain>
    </source>
</reference>
<dbReference type="Proteomes" id="UP001244297">
    <property type="component" value="Unassembled WGS sequence"/>
</dbReference>
<dbReference type="InterPro" id="IPR000792">
    <property type="entry name" value="Tscrpt_reg_LuxR_C"/>
</dbReference>
<dbReference type="EMBL" id="JAUFPT010000111">
    <property type="protein sequence ID" value="MDN3574673.1"/>
    <property type="molecule type" value="Genomic_DNA"/>
</dbReference>
<keyword evidence="4" id="KW-0597">Phosphoprotein</keyword>
<sequence length="218" mass="23677">MSTAVGVLILDEPRGLGTTVQATLEHMPDFHTIVEADLGGADAQNTIALIFVDEIRLVDVIDRIFSLKKRQPNLRTLVAFGVLSEDDLRALLAAGADAFVARSKSPRDLGAALLALAEGSERLAPPKRLVDLPEALTELPRLTPREAEVLRFVSSGFSNKEIARRLALSVRTIETHRLNLRGKTQTGRLSDLISLARHLGLPPVVNSDGQHGVQHSQH</sequence>
<accession>A0ABT8AXF7</accession>
<dbReference type="InterPro" id="IPR001789">
    <property type="entry name" value="Sig_transdc_resp-reg_receiver"/>
</dbReference>
<proteinExistence type="predicted"/>
<evidence type="ECO:0000256" key="3">
    <source>
        <dbReference type="ARBA" id="ARBA00023163"/>
    </source>
</evidence>
<evidence type="ECO:0000259" key="6">
    <source>
        <dbReference type="PROSITE" id="PS50110"/>
    </source>
</evidence>
<dbReference type="SMART" id="SM00421">
    <property type="entry name" value="HTH_LUXR"/>
    <property type="match status" value="1"/>
</dbReference>
<feature type="domain" description="Response regulatory" evidence="6">
    <location>
        <begin position="6"/>
        <end position="117"/>
    </location>
</feature>
<keyword evidence="3" id="KW-0804">Transcription</keyword>
<dbReference type="PROSITE" id="PS50043">
    <property type="entry name" value="HTH_LUXR_2"/>
    <property type="match status" value="1"/>
</dbReference>
<keyword evidence="8" id="KW-1185">Reference proteome</keyword>
<dbReference type="PANTHER" id="PTHR44688">
    <property type="entry name" value="DNA-BINDING TRANSCRIPTIONAL ACTIVATOR DEVR_DOSR"/>
    <property type="match status" value="1"/>
</dbReference>
<dbReference type="CDD" id="cd06170">
    <property type="entry name" value="LuxR_C_like"/>
    <property type="match status" value="1"/>
</dbReference>
<comment type="caution">
    <text evidence="7">The sequence shown here is derived from an EMBL/GenBank/DDBJ whole genome shotgun (WGS) entry which is preliminary data.</text>
</comment>
<organism evidence="7 8">
    <name type="scientific">Methylobacterium longum</name>
    <dbReference type="NCBI Taxonomy" id="767694"/>
    <lineage>
        <taxon>Bacteria</taxon>
        <taxon>Pseudomonadati</taxon>
        <taxon>Pseudomonadota</taxon>
        <taxon>Alphaproteobacteria</taxon>
        <taxon>Hyphomicrobiales</taxon>
        <taxon>Methylobacteriaceae</taxon>
        <taxon>Methylobacterium</taxon>
    </lineage>
</organism>